<protein>
    <submittedName>
        <fullName evidence="1">Uncharacterized protein</fullName>
    </submittedName>
</protein>
<dbReference type="AlphaFoldDB" id="A0A146L6M8"/>
<sequence>RKIRLQQTIALVYIYPICDICASCWCYCLRVSSTIIVSSVVRPALVSITNVAAAATTTITTTTDNRSSINKYTALHLRTPHQQHIFDDLVMTAHDFVAAAF</sequence>
<evidence type="ECO:0000313" key="1">
    <source>
        <dbReference type="EMBL" id="JAQ04101.1"/>
    </source>
</evidence>
<accession>A0A146L6M8</accession>
<feature type="non-terminal residue" evidence="1">
    <location>
        <position position="1"/>
    </location>
</feature>
<proteinExistence type="predicted"/>
<name>A0A146L6M8_LYGHE</name>
<dbReference type="EMBL" id="GDHC01014528">
    <property type="protein sequence ID" value="JAQ04101.1"/>
    <property type="molecule type" value="Transcribed_RNA"/>
</dbReference>
<gene>
    <name evidence="1" type="ORF">g.97648</name>
</gene>
<organism evidence="1">
    <name type="scientific">Lygus hesperus</name>
    <name type="common">Western plant bug</name>
    <dbReference type="NCBI Taxonomy" id="30085"/>
    <lineage>
        <taxon>Eukaryota</taxon>
        <taxon>Metazoa</taxon>
        <taxon>Ecdysozoa</taxon>
        <taxon>Arthropoda</taxon>
        <taxon>Hexapoda</taxon>
        <taxon>Insecta</taxon>
        <taxon>Pterygota</taxon>
        <taxon>Neoptera</taxon>
        <taxon>Paraneoptera</taxon>
        <taxon>Hemiptera</taxon>
        <taxon>Heteroptera</taxon>
        <taxon>Panheteroptera</taxon>
        <taxon>Cimicomorpha</taxon>
        <taxon>Miridae</taxon>
        <taxon>Mirini</taxon>
        <taxon>Lygus</taxon>
    </lineage>
</organism>
<reference evidence="1" key="1">
    <citation type="journal article" date="2016" name="Gigascience">
        <title>De novo construction of an expanded transcriptome assembly for the western tarnished plant bug, Lygus hesperus.</title>
        <authorList>
            <person name="Tassone E.E."/>
            <person name="Geib S.M."/>
            <person name="Hall B."/>
            <person name="Fabrick J.A."/>
            <person name="Brent C.S."/>
            <person name="Hull J.J."/>
        </authorList>
    </citation>
    <scope>NUCLEOTIDE SEQUENCE</scope>
</reference>